<gene>
    <name evidence="1" type="ORF">F4556_007571</name>
</gene>
<protein>
    <submittedName>
        <fullName evidence="1">Uncharacterized protein</fullName>
    </submittedName>
</protein>
<evidence type="ECO:0000313" key="2">
    <source>
        <dbReference type="Proteomes" id="UP000573327"/>
    </source>
</evidence>
<sequence length="123" mass="12670">MTPDEILRVLAALEAAWTGDDQALESLAHAGPGEKPLHVAIADYANLALQSLTAAAHGIHDGLPPDQLQVLAAQMGAETGTRMTKLLAQALQLWAGQPAGPTAVDDMAHVVISAVLAFTSDGD</sequence>
<organism evidence="1 2">
    <name type="scientific">Kitasatospora gansuensis</name>
    <dbReference type="NCBI Taxonomy" id="258050"/>
    <lineage>
        <taxon>Bacteria</taxon>
        <taxon>Bacillati</taxon>
        <taxon>Actinomycetota</taxon>
        <taxon>Actinomycetes</taxon>
        <taxon>Kitasatosporales</taxon>
        <taxon>Streptomycetaceae</taxon>
        <taxon>Kitasatospora</taxon>
    </lineage>
</organism>
<reference evidence="1 2" key="1">
    <citation type="submission" date="2020-08" db="EMBL/GenBank/DDBJ databases">
        <title>Sequencing the genomes of 1000 actinobacteria strains.</title>
        <authorList>
            <person name="Klenk H.-P."/>
        </authorList>
    </citation>
    <scope>NUCLEOTIDE SEQUENCE [LARGE SCALE GENOMIC DNA]</scope>
    <source>
        <strain evidence="1 2">DSM 44786</strain>
    </source>
</reference>
<dbReference type="EMBL" id="JACHJR010000002">
    <property type="protein sequence ID" value="MBB4951917.1"/>
    <property type="molecule type" value="Genomic_DNA"/>
</dbReference>
<comment type="caution">
    <text evidence="1">The sequence shown here is derived from an EMBL/GenBank/DDBJ whole genome shotgun (WGS) entry which is preliminary data.</text>
</comment>
<dbReference type="AlphaFoldDB" id="A0A7W7SKB2"/>
<evidence type="ECO:0000313" key="1">
    <source>
        <dbReference type="EMBL" id="MBB4951917.1"/>
    </source>
</evidence>
<name>A0A7W7SKB2_9ACTN</name>
<accession>A0A7W7SKB2</accession>
<dbReference type="Proteomes" id="UP000573327">
    <property type="component" value="Unassembled WGS sequence"/>
</dbReference>
<dbReference type="RefSeq" id="WP_184925934.1">
    <property type="nucleotide sequence ID" value="NZ_JACHJR010000002.1"/>
</dbReference>
<keyword evidence="2" id="KW-1185">Reference proteome</keyword>
<proteinExistence type="predicted"/>